<sequence length="441" mass="48471">MSASAESEQPPLSLDEYIALCANLHNTLLAKSFLPNAPPPKTSTDLLQRYESFRSNGPFDTYNPYIPPSLDPASPIFSLLTQLETTIPPPMGNGPPLTPLLYQPTPQWFFPALYSNEVNEAGSPFILLYPQRLVSQSPEDGGLFVDIYDLRGIWLSNPPGPGNLTPSEEWLPLDYLLKQELSRWGSGRYIHDTTSQDGLKIQKWVPVPSNVATTTPLPNLQVAEAISAWERLLHAIESRLPASMIPPANNATADSLPREALQNLQISTFAQHFLTHARRPRSWTFIAPGISTFTEASLHSAYATEPTTAFRRTLETSSEGSDWVTLLLPSVAVTTTTAPNHAGTTLVHLPLRVPTDVSQHPDDGINAFDAPHGFGNLAVDRRAGLYTAWADERDGDLVQLLEGRAPSSEEENKHLNYDYTPNVGAPQDSLGTEGYTWLSDQ</sequence>
<dbReference type="HOGENOM" id="CLU_621122_0_0_1"/>
<dbReference type="InParanoid" id="Q2GTY9"/>
<protein>
    <submittedName>
        <fullName evidence="2">Uncharacterized protein</fullName>
    </submittedName>
</protein>
<organism evidence="2 3">
    <name type="scientific">Chaetomium globosum (strain ATCC 6205 / CBS 148.51 / DSM 1962 / NBRC 6347 / NRRL 1970)</name>
    <name type="common">Soil fungus</name>
    <dbReference type="NCBI Taxonomy" id="306901"/>
    <lineage>
        <taxon>Eukaryota</taxon>
        <taxon>Fungi</taxon>
        <taxon>Dikarya</taxon>
        <taxon>Ascomycota</taxon>
        <taxon>Pezizomycotina</taxon>
        <taxon>Sordariomycetes</taxon>
        <taxon>Sordariomycetidae</taxon>
        <taxon>Sordariales</taxon>
        <taxon>Chaetomiaceae</taxon>
        <taxon>Chaetomium</taxon>
    </lineage>
</organism>
<dbReference type="GeneID" id="4395277"/>
<dbReference type="Proteomes" id="UP000001056">
    <property type="component" value="Unassembled WGS sequence"/>
</dbReference>
<dbReference type="VEuPathDB" id="FungiDB:CHGG_08565"/>
<dbReference type="OrthoDB" id="4586919at2759"/>
<accession>Q2GTY9</accession>
<dbReference type="STRING" id="306901.Q2GTY9"/>
<dbReference type="eggNOG" id="ENOG502TDVA">
    <property type="taxonomic scope" value="Eukaryota"/>
</dbReference>
<evidence type="ECO:0000256" key="1">
    <source>
        <dbReference type="SAM" id="MobiDB-lite"/>
    </source>
</evidence>
<gene>
    <name evidence="2" type="ORF">CHGG_08565</name>
</gene>
<feature type="region of interest" description="Disordered" evidence="1">
    <location>
        <begin position="405"/>
        <end position="441"/>
    </location>
</feature>
<proteinExistence type="predicted"/>
<evidence type="ECO:0000313" key="3">
    <source>
        <dbReference type="Proteomes" id="UP000001056"/>
    </source>
</evidence>
<dbReference type="AlphaFoldDB" id="Q2GTY9"/>
<reference evidence="3" key="1">
    <citation type="journal article" date="2015" name="Genome Announc.">
        <title>Draft genome sequence of the cellulolytic fungus Chaetomium globosum.</title>
        <authorList>
            <person name="Cuomo C.A."/>
            <person name="Untereiner W.A."/>
            <person name="Ma L.-J."/>
            <person name="Grabherr M."/>
            <person name="Birren B.W."/>
        </authorList>
    </citation>
    <scope>NUCLEOTIDE SEQUENCE [LARGE SCALE GENOMIC DNA]</scope>
    <source>
        <strain evidence="3">ATCC 6205 / CBS 148.51 / DSM 1962 / NBRC 6347 / NRRL 1970</strain>
    </source>
</reference>
<name>Q2GTY9_CHAGB</name>
<dbReference type="EMBL" id="CH408034">
    <property type="protein sequence ID" value="EAQ84551.1"/>
    <property type="molecule type" value="Genomic_DNA"/>
</dbReference>
<keyword evidence="3" id="KW-1185">Reference proteome</keyword>
<dbReference type="RefSeq" id="XP_001226492.1">
    <property type="nucleotide sequence ID" value="XM_001226491.1"/>
</dbReference>
<evidence type="ECO:0000313" key="2">
    <source>
        <dbReference type="EMBL" id="EAQ84551.1"/>
    </source>
</evidence>